<dbReference type="Gene3D" id="1.20.1730.10">
    <property type="entry name" value="Sodium/glucose cotransporter"/>
    <property type="match status" value="1"/>
</dbReference>
<accession>A0A9W8YJJ1</accession>
<comment type="similarity">
    <text evidence="2 6">Belongs to the sodium:solute symporter (SSF) (TC 2.A.21) family.</text>
</comment>
<evidence type="ECO:0000313" key="10">
    <source>
        <dbReference type="Proteomes" id="UP001140453"/>
    </source>
</evidence>
<feature type="region of interest" description="Disordered" evidence="7">
    <location>
        <begin position="389"/>
        <end position="417"/>
    </location>
</feature>
<dbReference type="InterPro" id="IPR038377">
    <property type="entry name" value="Na/Glc_symporter_sf"/>
</dbReference>
<feature type="transmembrane region" description="Helical" evidence="8">
    <location>
        <begin position="162"/>
        <end position="183"/>
    </location>
</feature>
<feature type="transmembrane region" description="Helical" evidence="8">
    <location>
        <begin position="101"/>
        <end position="120"/>
    </location>
</feature>
<dbReference type="GO" id="GO:0015204">
    <property type="term" value="F:urea transmembrane transporter activity"/>
    <property type="evidence" value="ECO:0007669"/>
    <property type="project" value="InterPro"/>
</dbReference>
<feature type="transmembrane region" description="Helical" evidence="8">
    <location>
        <begin position="335"/>
        <end position="353"/>
    </location>
</feature>
<feature type="transmembrane region" description="Helical" evidence="8">
    <location>
        <begin position="310"/>
        <end position="329"/>
    </location>
</feature>
<keyword evidence="4 8" id="KW-1133">Transmembrane helix</keyword>
<feature type="transmembrane region" description="Helical" evidence="8">
    <location>
        <begin position="204"/>
        <end position="225"/>
    </location>
</feature>
<evidence type="ECO:0000256" key="8">
    <source>
        <dbReference type="SAM" id="Phobius"/>
    </source>
</evidence>
<comment type="subcellular location">
    <subcellularLocation>
        <location evidence="1">Membrane</location>
        <topology evidence="1">Multi-pass membrane protein</topology>
    </subcellularLocation>
</comment>
<evidence type="ECO:0000313" key="9">
    <source>
        <dbReference type="EMBL" id="KAJ4385807.1"/>
    </source>
</evidence>
<dbReference type="PANTHER" id="PTHR46154:SF2">
    <property type="entry name" value="SOLUTE SYMPORTER FAMILY TRANSPORTER (AFU_ORTHOLOGUE AFUA_6G03200)"/>
    <property type="match status" value="1"/>
</dbReference>
<dbReference type="Proteomes" id="UP001140453">
    <property type="component" value="Unassembled WGS sequence"/>
</dbReference>
<keyword evidence="3 8" id="KW-0812">Transmembrane</keyword>
<dbReference type="Pfam" id="PF00474">
    <property type="entry name" value="SSF"/>
    <property type="match status" value="1"/>
</dbReference>
<evidence type="ECO:0000256" key="6">
    <source>
        <dbReference type="RuleBase" id="RU362091"/>
    </source>
</evidence>
<feature type="transmembrane region" description="Helical" evidence="8">
    <location>
        <begin position="71"/>
        <end position="89"/>
    </location>
</feature>
<dbReference type="AlphaFoldDB" id="A0A9W8YJJ1"/>
<feature type="transmembrane region" description="Helical" evidence="8">
    <location>
        <begin position="478"/>
        <end position="502"/>
    </location>
</feature>
<dbReference type="PANTHER" id="PTHR46154">
    <property type="match status" value="1"/>
</dbReference>
<protein>
    <submittedName>
        <fullName evidence="9">Urea permease</fullName>
    </submittedName>
</protein>
<dbReference type="InterPro" id="IPR031155">
    <property type="entry name" value="DUR"/>
</dbReference>
<sequence>MGSSQILLFALIAIKIKTQAPGAHTFPEIILAHHGRANHLTYLFFGWATNLLVGSCLVLGGSQVVGALSGVNVYGACFLIPLVVAAYVIAGGLRSTFIADYAHTVILFIAIFTFGFSMYATSPTVGSIDKFYDMLLEAGKTMPIAGNAHGGSYLTFKSNDGLVFAIDLLVAGFCTVWLDQAYWQRAIASRPETSVKAYLFGGMAWYGIPFGFATIAGLGCAALTASPSFPTFPNPLSAAQNGSGLSAPAMAIALLGSGGAGLLLLLLFMAVTSSTSAELIAVSSLITFDVYKTYIKPSATSDQLVRMSHIGIIIFSVVLASFCCILNAVGINLTWVLTILGVIVGAKWGAVEAERSVVAQTRLHKILYGVSAKQSPSSAEAAIANADMEKGVPNAPSPVARDTEKQPPSDPAPESIVPTGNAIVDFLEASYSKPMDPAAARKATKLAYGFNVAYWAIALLLVPFTFFGTEWEFTRAGFTGWCVMSFMWVWFSACVCIFWPLWESRETMKSIIMGIFGDTGGRSAAS</sequence>
<dbReference type="PROSITE" id="PS50283">
    <property type="entry name" value="NA_SOLUT_SYMP_3"/>
    <property type="match status" value="1"/>
</dbReference>
<evidence type="ECO:0000256" key="3">
    <source>
        <dbReference type="ARBA" id="ARBA00022692"/>
    </source>
</evidence>
<name>A0A9W8YJJ1_9PEZI</name>
<keyword evidence="10" id="KW-1185">Reference proteome</keyword>
<reference evidence="9" key="1">
    <citation type="submission" date="2022-10" db="EMBL/GenBank/DDBJ databases">
        <title>Tapping the CABI collections for fungal endophytes: first genome assemblies for Collariella, Neodidymelliopsis, Ascochyta clinopodiicola, Didymella pomorum, Didymosphaeria variabile, Neocosmospora piperis and Neocucurbitaria cava.</title>
        <authorList>
            <person name="Hill R."/>
        </authorList>
    </citation>
    <scope>NUCLEOTIDE SEQUENCE</scope>
    <source>
        <strain evidence="9">IMI 355082</strain>
    </source>
</reference>
<evidence type="ECO:0000256" key="1">
    <source>
        <dbReference type="ARBA" id="ARBA00004141"/>
    </source>
</evidence>
<evidence type="ECO:0000256" key="2">
    <source>
        <dbReference type="ARBA" id="ARBA00006434"/>
    </source>
</evidence>
<keyword evidence="5 8" id="KW-0472">Membrane</keyword>
<evidence type="ECO:0000256" key="5">
    <source>
        <dbReference type="ARBA" id="ARBA00023136"/>
    </source>
</evidence>
<comment type="caution">
    <text evidence="9">The sequence shown here is derived from an EMBL/GenBank/DDBJ whole genome shotgun (WGS) entry which is preliminary data.</text>
</comment>
<organism evidence="9 10">
    <name type="scientific">Gnomoniopsis smithogilvyi</name>
    <dbReference type="NCBI Taxonomy" id="1191159"/>
    <lineage>
        <taxon>Eukaryota</taxon>
        <taxon>Fungi</taxon>
        <taxon>Dikarya</taxon>
        <taxon>Ascomycota</taxon>
        <taxon>Pezizomycotina</taxon>
        <taxon>Sordariomycetes</taxon>
        <taxon>Sordariomycetidae</taxon>
        <taxon>Diaporthales</taxon>
        <taxon>Gnomoniaceae</taxon>
        <taxon>Gnomoniopsis</taxon>
    </lineage>
</organism>
<evidence type="ECO:0000256" key="4">
    <source>
        <dbReference type="ARBA" id="ARBA00022989"/>
    </source>
</evidence>
<feature type="transmembrane region" description="Helical" evidence="8">
    <location>
        <begin position="245"/>
        <end position="268"/>
    </location>
</feature>
<dbReference type="CDD" id="cd11476">
    <property type="entry name" value="SLC5sbd_DUR3"/>
    <property type="match status" value="1"/>
</dbReference>
<dbReference type="InterPro" id="IPR001734">
    <property type="entry name" value="Na/solute_symporter"/>
</dbReference>
<feature type="transmembrane region" description="Helical" evidence="8">
    <location>
        <begin position="42"/>
        <end position="65"/>
    </location>
</feature>
<dbReference type="GO" id="GO:0005886">
    <property type="term" value="C:plasma membrane"/>
    <property type="evidence" value="ECO:0007669"/>
    <property type="project" value="TreeGrafter"/>
</dbReference>
<feature type="transmembrane region" description="Helical" evidence="8">
    <location>
        <begin position="446"/>
        <end position="466"/>
    </location>
</feature>
<dbReference type="EMBL" id="JAPEVB010000007">
    <property type="protein sequence ID" value="KAJ4385807.1"/>
    <property type="molecule type" value="Genomic_DNA"/>
</dbReference>
<evidence type="ECO:0000256" key="7">
    <source>
        <dbReference type="SAM" id="MobiDB-lite"/>
    </source>
</evidence>
<gene>
    <name evidence="9" type="primary">DUR4</name>
    <name evidence="9" type="ORF">N0V93_010238</name>
</gene>
<dbReference type="OrthoDB" id="6132759at2759"/>
<proteinExistence type="inferred from homology"/>